<evidence type="ECO:0000313" key="4">
    <source>
        <dbReference type="Proteomes" id="UP001108029"/>
    </source>
</evidence>
<dbReference type="EMBL" id="JAJSBI010000010">
    <property type="protein sequence ID" value="MCD9876088.1"/>
    <property type="molecule type" value="Genomic_DNA"/>
</dbReference>
<feature type="region of interest" description="Disordered" evidence="1">
    <location>
        <begin position="48"/>
        <end position="68"/>
    </location>
</feature>
<comment type="caution">
    <text evidence="3">The sequence shown here is derived from an EMBL/GenBank/DDBJ whole genome shotgun (WGS) entry which is preliminary data.</text>
</comment>
<accession>A0A9Q3Z6E7</accession>
<name>A0A9Q3Z6E7_9ACTN</name>
<protein>
    <recommendedName>
        <fullName evidence="5">Secreted protein</fullName>
    </recommendedName>
</protein>
<feature type="chain" id="PRO_5040162508" description="Secreted protein" evidence="2">
    <location>
        <begin position="28"/>
        <end position="209"/>
    </location>
</feature>
<evidence type="ECO:0008006" key="5">
    <source>
        <dbReference type="Google" id="ProtNLM"/>
    </source>
</evidence>
<organism evidence="3 4">
    <name type="scientific">Streptomyces guryensis</name>
    <dbReference type="NCBI Taxonomy" id="2886947"/>
    <lineage>
        <taxon>Bacteria</taxon>
        <taxon>Bacillati</taxon>
        <taxon>Actinomycetota</taxon>
        <taxon>Actinomycetes</taxon>
        <taxon>Kitasatosporales</taxon>
        <taxon>Streptomycetaceae</taxon>
        <taxon>Streptomyces</taxon>
    </lineage>
</organism>
<feature type="signal peptide" evidence="2">
    <location>
        <begin position="1"/>
        <end position="27"/>
    </location>
</feature>
<dbReference type="AlphaFoldDB" id="A0A9Q3Z6E7"/>
<evidence type="ECO:0000256" key="2">
    <source>
        <dbReference type="SAM" id="SignalP"/>
    </source>
</evidence>
<proteinExistence type="predicted"/>
<dbReference type="RefSeq" id="WP_232650304.1">
    <property type="nucleotide sequence ID" value="NZ_JAJSBI010000010.1"/>
</dbReference>
<sequence>MRSNRTWTASAGATVALVVAAGLYAQALQTAHSDGDLRADPGRIKSATADRSCAGTRPVDSLPGRDDGTPLTRLVVHVDDLARKKYPDVYTGVSVDENHQSADVWRMPSAAFDDEICGAAVRGVTVRLHDTDVSGRTVHALSERIGDDMHRWDGTFEMREVAADERGFVTIGVDDPGKAEPILRKAYGEHDSRYIRVEHADRAEPVDGG</sequence>
<evidence type="ECO:0000256" key="1">
    <source>
        <dbReference type="SAM" id="MobiDB-lite"/>
    </source>
</evidence>
<keyword evidence="4" id="KW-1185">Reference proteome</keyword>
<evidence type="ECO:0000313" key="3">
    <source>
        <dbReference type="EMBL" id="MCD9876088.1"/>
    </source>
</evidence>
<dbReference type="Proteomes" id="UP001108029">
    <property type="component" value="Unassembled WGS sequence"/>
</dbReference>
<keyword evidence="2" id="KW-0732">Signal</keyword>
<gene>
    <name evidence="3" type="ORF">LJ657_20995</name>
</gene>
<reference evidence="3" key="1">
    <citation type="submission" date="2021-12" db="EMBL/GenBank/DDBJ databases">
        <authorList>
            <person name="Lee J.-H."/>
            <person name="Kim S.-B."/>
        </authorList>
    </citation>
    <scope>NUCLEOTIDE SEQUENCE</scope>
    <source>
        <strain evidence="3">NR30</strain>
    </source>
</reference>